<sequence length="263" mass="29104">MSLSEDDILIDACSALNIDDVVGSRVDNAHLLNKEANNRVLVLINPFSGQKRAEKLWIEHGAPVLDAAGIESDVVHTEYPRHATKIMLDLDIDRYDAVLVNSGDGLVTEVICGLLLRKDRARALKLPVCHIPGGTSNALAAAICYACNEPFSPRNLFIVECCLMATRPLYIPLRLYTVETQHDGIRPMFMSANWGLIADIELPTVATYRARLSYIPVNCKRTSRNTMLKFNCDRKEFGGDRAGNDGKGAFLYDARGPPRLLFS</sequence>
<dbReference type="WBParaSite" id="NBR_0001304001-mRNA-1">
    <property type="protein sequence ID" value="NBR_0001304001-mRNA-1"/>
    <property type="gene ID" value="NBR_0001304001"/>
</dbReference>
<dbReference type="PANTHER" id="PTHR12358:SF112">
    <property type="entry name" value="LD11247P-RELATED"/>
    <property type="match status" value="1"/>
</dbReference>
<dbReference type="GO" id="GO:0005737">
    <property type="term" value="C:cytoplasm"/>
    <property type="evidence" value="ECO:0007669"/>
    <property type="project" value="TreeGrafter"/>
</dbReference>
<evidence type="ECO:0000313" key="2">
    <source>
        <dbReference type="EMBL" id="VDL76630.1"/>
    </source>
</evidence>
<evidence type="ECO:0000259" key="1">
    <source>
        <dbReference type="PROSITE" id="PS50146"/>
    </source>
</evidence>
<feature type="domain" description="DAGKc" evidence="1">
    <location>
        <begin position="35"/>
        <end position="182"/>
    </location>
</feature>
<dbReference type="InterPro" id="IPR016064">
    <property type="entry name" value="NAD/diacylglycerol_kinase_sf"/>
</dbReference>
<dbReference type="Proteomes" id="UP000271162">
    <property type="component" value="Unassembled WGS sequence"/>
</dbReference>
<dbReference type="SUPFAM" id="SSF111331">
    <property type="entry name" value="NAD kinase/diacylglycerol kinase-like"/>
    <property type="match status" value="1"/>
</dbReference>
<proteinExistence type="predicted"/>
<dbReference type="OMA" id="FMSANWG"/>
<dbReference type="GO" id="GO:0046512">
    <property type="term" value="P:sphingosine biosynthetic process"/>
    <property type="evidence" value="ECO:0007669"/>
    <property type="project" value="TreeGrafter"/>
</dbReference>
<keyword evidence="3" id="KW-1185">Reference proteome</keyword>
<accession>A0A0N4Y9N6</accession>
<dbReference type="Gene3D" id="3.40.50.10330">
    <property type="entry name" value="Probable inorganic polyphosphate/atp-NAD kinase, domain 1"/>
    <property type="match status" value="1"/>
</dbReference>
<protein>
    <submittedName>
        <fullName evidence="4">Sphingoid long chain base kinase (inferred by orthology to a S. mansoni protein)</fullName>
    </submittedName>
</protein>
<dbReference type="Pfam" id="PF00781">
    <property type="entry name" value="DAGK_cat"/>
    <property type="match status" value="1"/>
</dbReference>
<dbReference type="AlphaFoldDB" id="A0A0N4Y9N6"/>
<dbReference type="PANTHER" id="PTHR12358">
    <property type="entry name" value="SPHINGOSINE KINASE"/>
    <property type="match status" value="1"/>
</dbReference>
<evidence type="ECO:0000313" key="4">
    <source>
        <dbReference type="WBParaSite" id="NBR_0001304001-mRNA-1"/>
    </source>
</evidence>
<dbReference type="InterPro" id="IPR050187">
    <property type="entry name" value="Lipid_Phosphate_FormReg"/>
</dbReference>
<dbReference type="InterPro" id="IPR017438">
    <property type="entry name" value="ATP-NAD_kinase_N"/>
</dbReference>
<gene>
    <name evidence="2" type="ORF">NBR_LOCUS13041</name>
</gene>
<evidence type="ECO:0000313" key="3">
    <source>
        <dbReference type="Proteomes" id="UP000271162"/>
    </source>
</evidence>
<dbReference type="EMBL" id="UYSL01020927">
    <property type="protein sequence ID" value="VDL76630.1"/>
    <property type="molecule type" value="Genomic_DNA"/>
</dbReference>
<dbReference type="STRING" id="27835.A0A0N4Y9N6"/>
<reference evidence="4" key="1">
    <citation type="submission" date="2017-02" db="UniProtKB">
        <authorList>
            <consortium name="WormBaseParasite"/>
        </authorList>
    </citation>
    <scope>IDENTIFICATION</scope>
</reference>
<dbReference type="GO" id="GO:0016020">
    <property type="term" value="C:membrane"/>
    <property type="evidence" value="ECO:0007669"/>
    <property type="project" value="TreeGrafter"/>
</dbReference>
<dbReference type="GO" id="GO:0001727">
    <property type="term" value="F:lipid kinase activity"/>
    <property type="evidence" value="ECO:0007669"/>
    <property type="project" value="TreeGrafter"/>
</dbReference>
<reference evidence="2 3" key="2">
    <citation type="submission" date="2018-11" db="EMBL/GenBank/DDBJ databases">
        <authorList>
            <consortium name="Pathogen Informatics"/>
        </authorList>
    </citation>
    <scope>NUCLEOTIDE SEQUENCE [LARGE SCALE GENOMIC DNA]</scope>
</reference>
<dbReference type="SMART" id="SM00046">
    <property type="entry name" value="DAGKc"/>
    <property type="match status" value="1"/>
</dbReference>
<dbReference type="PROSITE" id="PS50146">
    <property type="entry name" value="DAGK"/>
    <property type="match status" value="1"/>
</dbReference>
<name>A0A0N4Y9N6_NIPBR</name>
<organism evidence="4">
    <name type="scientific">Nippostrongylus brasiliensis</name>
    <name type="common">Rat hookworm</name>
    <dbReference type="NCBI Taxonomy" id="27835"/>
    <lineage>
        <taxon>Eukaryota</taxon>
        <taxon>Metazoa</taxon>
        <taxon>Ecdysozoa</taxon>
        <taxon>Nematoda</taxon>
        <taxon>Chromadorea</taxon>
        <taxon>Rhabditida</taxon>
        <taxon>Rhabditina</taxon>
        <taxon>Rhabditomorpha</taxon>
        <taxon>Strongyloidea</taxon>
        <taxon>Heligmosomidae</taxon>
        <taxon>Nippostrongylus</taxon>
    </lineage>
</organism>
<dbReference type="InterPro" id="IPR001206">
    <property type="entry name" value="Diacylglycerol_kinase_cat_dom"/>
</dbReference>